<name>B0WPF5_CULQU</name>
<dbReference type="InParanoid" id="B0WPF5"/>
<dbReference type="AlphaFoldDB" id="B0WPF5"/>
<gene>
    <name evidence="2" type="primary">6041309</name>
    <name evidence="1" type="ORF">CpipJ_CPIJ009051</name>
</gene>
<accession>B0WPF5</accession>
<protein>
    <submittedName>
        <fullName evidence="1">Mediator complex, 95kD-subunit</fullName>
    </submittedName>
</protein>
<evidence type="ECO:0000313" key="3">
    <source>
        <dbReference type="Proteomes" id="UP000002320"/>
    </source>
</evidence>
<dbReference type="EnsemblMetazoa" id="CPIJ009051-RA">
    <property type="protein sequence ID" value="CPIJ009051-PA"/>
    <property type="gene ID" value="CPIJ009051"/>
</dbReference>
<proteinExistence type="predicted"/>
<evidence type="ECO:0000313" key="1">
    <source>
        <dbReference type="EMBL" id="EDS32334.1"/>
    </source>
</evidence>
<dbReference type="KEGG" id="cqu:CpipJ_CPIJ009051"/>
<dbReference type="Proteomes" id="UP000002320">
    <property type="component" value="Unassembled WGS sequence"/>
</dbReference>
<organism>
    <name type="scientific">Culex quinquefasciatus</name>
    <name type="common">Southern house mosquito</name>
    <name type="synonym">Culex pungens</name>
    <dbReference type="NCBI Taxonomy" id="7176"/>
    <lineage>
        <taxon>Eukaryota</taxon>
        <taxon>Metazoa</taxon>
        <taxon>Ecdysozoa</taxon>
        <taxon>Arthropoda</taxon>
        <taxon>Hexapoda</taxon>
        <taxon>Insecta</taxon>
        <taxon>Pterygota</taxon>
        <taxon>Neoptera</taxon>
        <taxon>Endopterygota</taxon>
        <taxon>Diptera</taxon>
        <taxon>Nematocera</taxon>
        <taxon>Culicoidea</taxon>
        <taxon>Culicidae</taxon>
        <taxon>Culicinae</taxon>
        <taxon>Culicini</taxon>
        <taxon>Culex</taxon>
        <taxon>Culex</taxon>
    </lineage>
</organism>
<reference evidence="1" key="1">
    <citation type="submission" date="2007-03" db="EMBL/GenBank/DDBJ databases">
        <title>Annotation of Culex pipiens quinquefasciatus.</title>
        <authorList>
            <consortium name="The Broad Institute Genome Sequencing Platform"/>
            <person name="Atkinson P.W."/>
            <person name="Hemingway J."/>
            <person name="Christensen B.M."/>
            <person name="Higgs S."/>
            <person name="Kodira C."/>
            <person name="Hannick L."/>
            <person name="Megy K."/>
            <person name="O'Leary S."/>
            <person name="Pearson M."/>
            <person name="Haas B.J."/>
            <person name="Mauceli E."/>
            <person name="Wortman J.R."/>
            <person name="Lee N.H."/>
            <person name="Guigo R."/>
            <person name="Stanke M."/>
            <person name="Alvarado L."/>
            <person name="Amedeo P."/>
            <person name="Antoine C.H."/>
            <person name="Arensburger P."/>
            <person name="Bidwell S.L."/>
            <person name="Crawford M."/>
            <person name="Camaro F."/>
            <person name="Devon K."/>
            <person name="Engels R."/>
            <person name="Hammond M."/>
            <person name="Howarth C."/>
            <person name="Koehrsen M."/>
            <person name="Lawson D."/>
            <person name="Montgomery P."/>
            <person name="Nene V."/>
            <person name="Nusbaum C."/>
            <person name="Puiu D."/>
            <person name="Romero-Severson J."/>
            <person name="Severson D.W."/>
            <person name="Shumway M."/>
            <person name="Sisk P."/>
            <person name="Stolte C."/>
            <person name="Zeng Q."/>
            <person name="Eisenstadt E."/>
            <person name="Fraser-Liggett C."/>
            <person name="Strausberg R."/>
            <person name="Galagan J."/>
            <person name="Birren B."/>
            <person name="Collins F.H."/>
        </authorList>
    </citation>
    <scope>NUCLEOTIDE SEQUENCE [LARGE SCALE GENOMIC DNA]</scope>
    <source>
        <strain evidence="1">JHB</strain>
    </source>
</reference>
<keyword evidence="3" id="KW-1185">Reference proteome</keyword>
<sequence>MLVKKKADVEARSKQVLMTKNQRAAEALKKGQEEAANETPGLVANLDLGPLGVGVGHRQGAPKPCGQKHYHGGLIAEKQQPIQGIADLALNISQTTQNMHFGVQQAGLRHQQGLRRTPHYPRTAGYLRIWRLPVYSRSTDNLNISVTLISLITKLALNPNDILLDEYCLLSNQVRIPPLRFVPSRTMLDLPLLPYISLLVICSSPFSDAKMSAEAFEGKIGQVISELKIRDRVQQEGI</sequence>
<dbReference type="EMBL" id="DS232023">
    <property type="protein sequence ID" value="EDS32334.1"/>
    <property type="molecule type" value="Genomic_DNA"/>
</dbReference>
<dbReference type="VEuPathDB" id="VectorBase:CPIJ009051"/>
<evidence type="ECO:0000313" key="2">
    <source>
        <dbReference type="EnsemblMetazoa" id="CPIJ009051-PA"/>
    </source>
</evidence>
<dbReference type="HOGENOM" id="CLU_1166832_0_0_1"/>
<reference evidence="2" key="2">
    <citation type="submission" date="2020-05" db="UniProtKB">
        <authorList>
            <consortium name="EnsemblMetazoa"/>
        </authorList>
    </citation>
    <scope>IDENTIFICATION</scope>
    <source>
        <strain evidence="2">JHB</strain>
    </source>
</reference>